<feature type="compositionally biased region" description="Low complexity" evidence="8">
    <location>
        <begin position="1527"/>
        <end position="1542"/>
    </location>
</feature>
<feature type="domain" description="HTH CENPB-type" evidence="10">
    <location>
        <begin position="1604"/>
        <end position="1677"/>
    </location>
</feature>
<evidence type="ECO:0000256" key="1">
    <source>
        <dbReference type="ARBA" id="ARBA00004141"/>
    </source>
</evidence>
<dbReference type="Pfam" id="PF04082">
    <property type="entry name" value="Fungal_trans"/>
    <property type="match status" value="1"/>
</dbReference>
<evidence type="ECO:0000256" key="5">
    <source>
        <dbReference type="ARBA" id="ARBA00023136"/>
    </source>
</evidence>
<proteinExistence type="predicted"/>
<dbReference type="GO" id="GO:0008270">
    <property type="term" value="F:zinc ion binding"/>
    <property type="evidence" value="ECO:0007669"/>
    <property type="project" value="InterPro"/>
</dbReference>
<evidence type="ECO:0000256" key="6">
    <source>
        <dbReference type="ARBA" id="ARBA00023242"/>
    </source>
</evidence>
<dbReference type="PROSITE" id="PS50245">
    <property type="entry name" value="CAP_GLY_2"/>
    <property type="match status" value="1"/>
</dbReference>
<dbReference type="InterPro" id="IPR036859">
    <property type="entry name" value="CAP-Gly_dom_sf"/>
</dbReference>
<evidence type="ECO:0000259" key="9">
    <source>
        <dbReference type="PROSITE" id="PS50245"/>
    </source>
</evidence>
<name>A0A4T0IAI3_WALIC</name>
<dbReference type="InterPro" id="IPR032675">
    <property type="entry name" value="LRR_dom_sf"/>
</dbReference>
<organism evidence="11 12">
    <name type="scientific">Wallemia ichthyophaga</name>
    <dbReference type="NCBI Taxonomy" id="245174"/>
    <lineage>
        <taxon>Eukaryota</taxon>
        <taxon>Fungi</taxon>
        <taxon>Dikarya</taxon>
        <taxon>Basidiomycota</taxon>
        <taxon>Wallemiomycotina</taxon>
        <taxon>Wallemiomycetes</taxon>
        <taxon>Wallemiales</taxon>
        <taxon>Wallemiaceae</taxon>
        <taxon>Wallemia</taxon>
    </lineage>
</organism>
<comment type="subcellular location">
    <subcellularLocation>
        <location evidence="1">Membrane</location>
        <topology evidence="1">Multi-pass membrane protein</topology>
    </subcellularLocation>
</comment>
<dbReference type="PROSITE" id="PS51253">
    <property type="entry name" value="HTH_CENPB"/>
    <property type="match status" value="1"/>
</dbReference>
<dbReference type="Gene3D" id="1.50.40.10">
    <property type="entry name" value="Mitochondrial carrier domain"/>
    <property type="match status" value="1"/>
</dbReference>
<dbReference type="Pfam" id="PF14580">
    <property type="entry name" value="LRR_9"/>
    <property type="match status" value="1"/>
</dbReference>
<dbReference type="Gene3D" id="1.10.10.60">
    <property type="entry name" value="Homeodomain-like"/>
    <property type="match status" value="2"/>
</dbReference>
<dbReference type="InterPro" id="IPR023395">
    <property type="entry name" value="MCP_dom_sf"/>
</dbReference>
<dbReference type="PANTHER" id="PTHR47783">
    <property type="entry name" value="ZN(II)2CYS6 TRANSCRIPTION FACTOR (EUROFUNG)-RELATED"/>
    <property type="match status" value="1"/>
</dbReference>
<feature type="repeat" description="Solcar" evidence="7">
    <location>
        <begin position="1279"/>
        <end position="1358"/>
    </location>
</feature>
<dbReference type="InterPro" id="IPR009057">
    <property type="entry name" value="Homeodomain-like_sf"/>
</dbReference>
<dbReference type="Pfam" id="PF03221">
    <property type="entry name" value="HTH_Tnp_Tc5"/>
    <property type="match status" value="1"/>
</dbReference>
<dbReference type="GO" id="GO:0016020">
    <property type="term" value="C:membrane"/>
    <property type="evidence" value="ECO:0007669"/>
    <property type="project" value="UniProtKB-SubCell"/>
</dbReference>
<dbReference type="SUPFAM" id="SSF52058">
    <property type="entry name" value="L domain-like"/>
    <property type="match status" value="1"/>
</dbReference>
<keyword evidence="5 7" id="KW-0472">Membrane</keyword>
<reference evidence="11 12" key="1">
    <citation type="submission" date="2019-03" db="EMBL/GenBank/DDBJ databases">
        <title>Sequencing 23 genomes of Wallemia ichthyophaga.</title>
        <authorList>
            <person name="Gostincar C."/>
        </authorList>
    </citation>
    <scope>NUCLEOTIDE SEQUENCE [LARGE SCALE GENOMIC DNA]</scope>
    <source>
        <strain evidence="11 12">EXF-8621</strain>
    </source>
</reference>
<dbReference type="SUPFAM" id="SSF74924">
    <property type="entry name" value="Cap-Gly domain"/>
    <property type="match status" value="1"/>
</dbReference>
<keyword evidence="2 7" id="KW-0812">Transmembrane</keyword>
<dbReference type="Pfam" id="PF00153">
    <property type="entry name" value="Mito_carr"/>
    <property type="match status" value="3"/>
</dbReference>
<dbReference type="PROSITE" id="PS51450">
    <property type="entry name" value="LRR"/>
    <property type="match status" value="1"/>
</dbReference>
<feature type="compositionally biased region" description="Polar residues" evidence="8">
    <location>
        <begin position="1462"/>
        <end position="1481"/>
    </location>
</feature>
<keyword evidence="3" id="KW-1133">Transmembrane helix</keyword>
<evidence type="ECO:0000256" key="4">
    <source>
        <dbReference type="ARBA" id="ARBA00023125"/>
    </source>
</evidence>
<dbReference type="Pfam" id="PF01302">
    <property type="entry name" value="CAP_GLY"/>
    <property type="match status" value="1"/>
</dbReference>
<dbReference type="InterPro" id="IPR006600">
    <property type="entry name" value="HTH_CenpB_DNA-bd_dom"/>
</dbReference>
<keyword evidence="4" id="KW-0238">DNA-binding</keyword>
<evidence type="ECO:0000313" key="12">
    <source>
        <dbReference type="Proteomes" id="UP000306954"/>
    </source>
</evidence>
<feature type="region of interest" description="Disordered" evidence="8">
    <location>
        <begin position="1459"/>
        <end position="1548"/>
    </location>
</feature>
<accession>A0A4T0IAI3</accession>
<keyword evidence="6" id="KW-0539">Nucleus</keyword>
<dbReference type="SUPFAM" id="SSF46689">
    <property type="entry name" value="Homeodomain-like"/>
    <property type="match status" value="2"/>
</dbReference>
<dbReference type="PROSITE" id="PS50920">
    <property type="entry name" value="SOLCAR"/>
    <property type="match status" value="3"/>
</dbReference>
<dbReference type="InterPro" id="IPR018108">
    <property type="entry name" value="MCP_transmembrane"/>
</dbReference>
<dbReference type="EMBL" id="SPOF01000062">
    <property type="protein sequence ID" value="TIB08270.1"/>
    <property type="molecule type" value="Genomic_DNA"/>
</dbReference>
<feature type="compositionally biased region" description="Low complexity" evidence="8">
    <location>
        <begin position="1680"/>
        <end position="1702"/>
    </location>
</feature>
<evidence type="ECO:0000256" key="3">
    <source>
        <dbReference type="ARBA" id="ARBA00022989"/>
    </source>
</evidence>
<dbReference type="InterPro" id="IPR001611">
    <property type="entry name" value="Leu-rich_rpt"/>
</dbReference>
<protein>
    <submittedName>
        <fullName evidence="11">Uncharacterized protein</fullName>
    </submittedName>
</protein>
<dbReference type="GO" id="GO:0003677">
    <property type="term" value="F:DNA binding"/>
    <property type="evidence" value="ECO:0007669"/>
    <property type="project" value="UniProtKB-KW"/>
</dbReference>
<comment type="caution">
    <text evidence="11">The sequence shown here is derived from an EMBL/GenBank/DDBJ whole genome shotgun (WGS) entry which is preliminary data.</text>
</comment>
<evidence type="ECO:0000313" key="11">
    <source>
        <dbReference type="EMBL" id="TIB08270.1"/>
    </source>
</evidence>
<sequence>MEAARQRDTDQSTDQSTSSSINLMQAVTNQITYIDDTGGGDELKLYYYRMSGSTALHPGLNRICIKLKHKPMTQQISPRSILLDGLPNIPNTSNNAFFDPISKMPTPSTYGPLLDIFFRDLVQFFPFLERGSVESRLRNGTMSAFLVNAICGTAVRFVPPPDMNPVQASLPYIQQANTLLIELLRLPTTDTVAGLLLLSYCEFGQNSESGLWQFSGMAIRMAFDLGLHNSTVDALFESPDEARRARLLFWTLFVMDRVLSFGTGRPSSMSENVEITLPESSHQPPLPAFVPFAPPNQIPWCFPVAVKMIILVGRISDTLNCRDVLRRRRSNDTQDVEAQNNDRRHFLEAQLRDFYTNLPSDIKWSVENLKLHAANGQGGLYLFIHLWYNAVLAFVDQHQTPGSNVTEASLKSSLNSAQMISECLVFADLFTNQSYLASPFISQPLFIAACAFVHDARVNHNVSLGPLKKSTDSNDPLSVPAEVNADKVYKALKRMTIPWQGIGYIVNLLEQRASVSGLDQVDFSLTSDAIQSFISLPDSGIVQKLSRTPPQKPSPPTTATQTPTIGPEVAPAMEYAPAESNTSSNQGMDNLPSLNPPNISMEELLSNHFIQEITASPTSFDFGELSNLRGTVKYFGPVDSTDGLWCGIEWDDSSRGKHSGDKDGKQYFKTKIPFSATFVRPSKKIHTGQSFLNAFKQKYAYSDDKLEFAPNIDRISKKLSQTSQLKVAGLEHMAVFGIGDSDKDQVRREAQSLRQLSLAHSLISSMEDVDKLVEYLPSIQELDISSNRVAIWNRPYPHLHKLKILKLNNTLTDYSEVVALSDSLGSLEELELGYNGIELLKDAPIIATLHTLIMSHNNISEWNEVEKLLRMSSLQTLNIDSNKIARIPYKPRSVSPNNSIKTLILSRNEIKDWISVDALALQVPQLESLSLTDCPIMSTQTDVGKARQKVIARFEKLHLLNLSEVSIEERKDAEYFYIKNIPTEEDPKQARYKELCEKYDYQPSSQPSKTLTHLQMKKLNIELRMDSKTYPLTTISSIPVKKLRVIVERIFGISHTKFKLTATMIPQPNMMGQVEDERTDVDLDDDYKDLRDHVEYTTSVLPRVVCALSGVTVDVFFYPVDTLKTRLQSTQGFIKAGGFRNIYKGVGSVAFGGAPGAAAFFTTYETLKKAIPTISSFSNLPDAAVHMLAGSGGETAACLIRVPTEVVKSRQQTMAYGSVSSLKAAQLLISQEGLKGFYRGFGITVFREIPFTSVQFPLYEYLKSRVARYKGRDHARPHEGALCGTVAGAVAAGSTTPLDVIKTRTMLSKERISFATVISSVYNQGGYRAFFAGLVPRVAWISAGGAVFLGVYEVGLDVLDTETHMEHPQDLAQSNSQQSAKEWAFQQDNHLRMAAALNHGSYGDSSGIMTRHRAAMAARNMQSPGTIPNGLTGAALPHNMNSPLNSMYSLQTPLPIGRLPLTPTTASSSCVTRSTSPTNSVASTSQTSFSFQQQQAQSAAATPSPKHSPSPHWMSNQIPGIQSLMAPSPSGSSNTSAGSSIGPRRKTKLINETRRAICVFAEENPSARQEDIASRYQIERSTVSKILKQKDKWKSIIPGGASARVAKHRPSKFPDIESRLSAWAQDCALTNYYLTDHAIREKAKTVARSLGYPEEKFKASSGWVEKFKERNNIRKGKVNGATASGSGTPSAVSTVSAASSFVQGPESEMGSATPSEHEETTDYLEEVNQVESPAAQSYTYTHHPQQHQVQSLSHSLPAQTRHDGSYISAPNYALSDHHANNHLLALASAAVAVDDLNHEKYSVEQERMDNELAWIMELKRKLSHQPTMVDLIKSDAIQITRFYEQGSLSEGGFKQAIEMLCAFTGLDFTYGVYDIRSYLIDRMNTVLSRL</sequence>
<feature type="region of interest" description="Disordered" evidence="8">
    <location>
        <begin position="544"/>
        <end position="565"/>
    </location>
</feature>
<dbReference type="Gene3D" id="3.80.10.10">
    <property type="entry name" value="Ribonuclease Inhibitor"/>
    <property type="match status" value="2"/>
</dbReference>
<dbReference type="GO" id="GO:0006351">
    <property type="term" value="P:DNA-templated transcription"/>
    <property type="evidence" value="ECO:0007669"/>
    <property type="project" value="InterPro"/>
</dbReference>
<dbReference type="Gene3D" id="2.30.30.190">
    <property type="entry name" value="CAP Gly-rich-like domain"/>
    <property type="match status" value="1"/>
</dbReference>
<feature type="compositionally biased region" description="Low complexity" evidence="8">
    <location>
        <begin position="1482"/>
        <end position="1505"/>
    </location>
</feature>
<gene>
    <name evidence="11" type="ORF">E3P90_03744</name>
</gene>
<dbReference type="InterPro" id="IPR007219">
    <property type="entry name" value="XnlR_reg_dom"/>
</dbReference>
<feature type="repeat" description="Solcar" evidence="7">
    <location>
        <begin position="1097"/>
        <end position="1170"/>
    </location>
</feature>
<dbReference type="SMART" id="SM00674">
    <property type="entry name" value="CENPB"/>
    <property type="match status" value="1"/>
</dbReference>
<evidence type="ECO:0000259" key="10">
    <source>
        <dbReference type="PROSITE" id="PS51253"/>
    </source>
</evidence>
<feature type="repeat" description="Solcar" evidence="7">
    <location>
        <begin position="1181"/>
        <end position="1265"/>
    </location>
</feature>
<dbReference type="PANTHER" id="PTHR47783:SF1">
    <property type="entry name" value="ZN(II)2CYS6 TRANSCRIPTION FACTOR (EUROFUNG)"/>
    <property type="match status" value="1"/>
</dbReference>
<feature type="region of interest" description="Disordered" evidence="8">
    <location>
        <begin position="1676"/>
        <end position="1722"/>
    </location>
</feature>
<dbReference type="Proteomes" id="UP000306954">
    <property type="component" value="Unassembled WGS sequence"/>
</dbReference>
<dbReference type="SMART" id="SM01052">
    <property type="entry name" value="CAP_GLY"/>
    <property type="match status" value="1"/>
</dbReference>
<dbReference type="InterPro" id="IPR000938">
    <property type="entry name" value="CAP-Gly_domain"/>
</dbReference>
<dbReference type="SUPFAM" id="SSF103506">
    <property type="entry name" value="Mitochondrial carrier"/>
    <property type="match status" value="1"/>
</dbReference>
<evidence type="ECO:0000256" key="7">
    <source>
        <dbReference type="PROSITE-ProRule" id="PRU00282"/>
    </source>
</evidence>
<evidence type="ECO:0000256" key="2">
    <source>
        <dbReference type="ARBA" id="ARBA00022692"/>
    </source>
</evidence>
<feature type="domain" description="CAP-Gly" evidence="9">
    <location>
        <begin position="636"/>
        <end position="680"/>
    </location>
</feature>
<dbReference type="SMART" id="SM00906">
    <property type="entry name" value="Fungal_trans"/>
    <property type="match status" value="1"/>
</dbReference>
<evidence type="ECO:0000256" key="8">
    <source>
        <dbReference type="SAM" id="MobiDB-lite"/>
    </source>
</evidence>
<dbReference type="CDD" id="cd12148">
    <property type="entry name" value="fungal_TF_MHR"/>
    <property type="match status" value="1"/>
</dbReference>